<dbReference type="Proteomes" id="UP000093954">
    <property type="component" value="Unassembled WGS sequence"/>
</dbReference>
<reference evidence="7 8" key="1">
    <citation type="journal article" date="2012" name="Front. Microbiol.">
        <title>Draft Genome Sequence of the Virulent Strain 01-B526 of the Fish Pathogen Aeromonas salmonicida.</title>
        <authorList>
            <person name="Charette S.J."/>
            <person name="Brochu F."/>
            <person name="Boyle B."/>
            <person name="Filion G."/>
            <person name="Tanaka K.H."/>
            <person name="Derome N."/>
        </authorList>
    </citation>
    <scope>NUCLEOTIDE SEQUENCE [LARGE SCALE GENOMIC DNA]</scope>
    <source>
        <strain evidence="7 8">P11</strain>
    </source>
</reference>
<dbReference type="GO" id="GO:0046872">
    <property type="term" value="F:metal ion binding"/>
    <property type="evidence" value="ECO:0007669"/>
    <property type="project" value="UniProtKB-KW"/>
</dbReference>
<keyword evidence="2" id="KW-0479">Metal-binding</keyword>
<dbReference type="EC" id="1.-.-.-" evidence="7"/>
<dbReference type="GO" id="GO:0051539">
    <property type="term" value="F:4 iron, 4 sulfur cluster binding"/>
    <property type="evidence" value="ECO:0007669"/>
    <property type="project" value="UniProtKB-KW"/>
</dbReference>
<dbReference type="AlphaFoldDB" id="A0A1A6B3G0"/>
<keyword evidence="1" id="KW-0004">4Fe-4S</keyword>
<dbReference type="PATRIC" id="fig|1353534.3.peg.334"/>
<evidence type="ECO:0000313" key="7">
    <source>
        <dbReference type="EMBL" id="OBR96815.1"/>
    </source>
</evidence>
<name>A0A1A6B3G0_9CLOT</name>
<sequence length="189" mass="20571">MNTFVVADPNKCLGCRTCEIACVVAHSDKDIFTSESTEIEFYPRLSVVKTAKVSAPIQCRQCEDAPCANACPNKCITNKNGVVFINKSSCIGCKTCLMACPVGAIDLVPEFNNGKKVVQHGLKVTDDGKLCFKYKMVGNKCDLCNGREKGPACVEVCPTNAFNIVKSDELHESIKEKRKQSALRLTNIG</sequence>
<evidence type="ECO:0000259" key="6">
    <source>
        <dbReference type="PROSITE" id="PS51379"/>
    </source>
</evidence>
<keyword evidence="5" id="KW-0411">Iron-sulfur</keyword>
<keyword evidence="8" id="KW-1185">Reference proteome</keyword>
<keyword evidence="7" id="KW-0560">Oxidoreductase</keyword>
<evidence type="ECO:0000256" key="1">
    <source>
        <dbReference type="ARBA" id="ARBA00022485"/>
    </source>
</evidence>
<dbReference type="SUPFAM" id="SSF54862">
    <property type="entry name" value="4Fe-4S ferredoxins"/>
    <property type="match status" value="1"/>
</dbReference>
<evidence type="ECO:0000313" key="8">
    <source>
        <dbReference type="Proteomes" id="UP000093954"/>
    </source>
</evidence>
<protein>
    <submittedName>
        <fullName evidence="7">Hydrogenase-4 component A</fullName>
        <ecNumber evidence="7">1.-.-.-</ecNumber>
    </submittedName>
</protein>
<feature type="domain" description="4Fe-4S ferredoxin-type" evidence="6">
    <location>
        <begin position="3"/>
        <end position="22"/>
    </location>
</feature>
<dbReference type="RefSeq" id="WP_065076760.1">
    <property type="nucleotide sequence ID" value="NZ_LROS01000003.1"/>
</dbReference>
<dbReference type="Pfam" id="PF12838">
    <property type="entry name" value="Fer4_7"/>
    <property type="match status" value="1"/>
</dbReference>
<keyword evidence="4" id="KW-0408">Iron</keyword>
<dbReference type="InterPro" id="IPR017896">
    <property type="entry name" value="4Fe4S_Fe-S-bd"/>
</dbReference>
<dbReference type="GO" id="GO:0016491">
    <property type="term" value="F:oxidoreductase activity"/>
    <property type="evidence" value="ECO:0007669"/>
    <property type="project" value="UniProtKB-KW"/>
</dbReference>
<evidence type="ECO:0000256" key="2">
    <source>
        <dbReference type="ARBA" id="ARBA00022723"/>
    </source>
</evidence>
<accession>A0A1A6B3G0</accession>
<evidence type="ECO:0000256" key="4">
    <source>
        <dbReference type="ARBA" id="ARBA00023004"/>
    </source>
</evidence>
<evidence type="ECO:0000256" key="3">
    <source>
        <dbReference type="ARBA" id="ARBA00022737"/>
    </source>
</evidence>
<dbReference type="PROSITE" id="PS00198">
    <property type="entry name" value="4FE4S_FER_1"/>
    <property type="match status" value="1"/>
</dbReference>
<comment type="caution">
    <text evidence="7">The sequence shown here is derived from an EMBL/GenBank/DDBJ whole genome shotgun (WGS) entry which is preliminary data.</text>
</comment>
<feature type="domain" description="4Fe-4S ferredoxin-type" evidence="6">
    <location>
        <begin position="81"/>
        <end position="110"/>
    </location>
</feature>
<dbReference type="Gene3D" id="3.30.70.20">
    <property type="match status" value="2"/>
</dbReference>
<organism evidence="7 8">
    <name type="scientific">Clostridium ragsdalei P11</name>
    <dbReference type="NCBI Taxonomy" id="1353534"/>
    <lineage>
        <taxon>Bacteria</taxon>
        <taxon>Bacillati</taxon>
        <taxon>Bacillota</taxon>
        <taxon>Clostridia</taxon>
        <taxon>Eubacteriales</taxon>
        <taxon>Clostridiaceae</taxon>
        <taxon>Clostridium</taxon>
    </lineage>
</organism>
<dbReference type="InterPro" id="IPR017900">
    <property type="entry name" value="4Fe4S_Fe_S_CS"/>
</dbReference>
<dbReference type="EMBL" id="LROS01000003">
    <property type="protein sequence ID" value="OBR96815.1"/>
    <property type="molecule type" value="Genomic_DNA"/>
</dbReference>
<feature type="domain" description="4Fe-4S ferredoxin-type" evidence="6">
    <location>
        <begin position="134"/>
        <end position="167"/>
    </location>
</feature>
<dbReference type="CDD" id="cd10554">
    <property type="entry name" value="HycB_like"/>
    <property type="match status" value="1"/>
</dbReference>
<dbReference type="InterPro" id="IPR050294">
    <property type="entry name" value="RnfB_subfamily"/>
</dbReference>
<dbReference type="PANTHER" id="PTHR42859">
    <property type="entry name" value="OXIDOREDUCTASE"/>
    <property type="match status" value="1"/>
</dbReference>
<dbReference type="PANTHER" id="PTHR42859:SF17">
    <property type="entry name" value="ELECTRON TRANSPORT PROTEIN HYDN-RELATED"/>
    <property type="match status" value="1"/>
</dbReference>
<gene>
    <name evidence="7" type="primary">hyfA_1</name>
    <name evidence="7" type="ORF">CLRAG_03240</name>
</gene>
<dbReference type="PROSITE" id="PS51379">
    <property type="entry name" value="4FE4S_FER_2"/>
    <property type="match status" value="3"/>
</dbReference>
<evidence type="ECO:0000256" key="5">
    <source>
        <dbReference type="ARBA" id="ARBA00023014"/>
    </source>
</evidence>
<proteinExistence type="predicted"/>
<keyword evidence="3" id="KW-0677">Repeat</keyword>